<dbReference type="PANTHER" id="PTHR15282">
    <property type="entry name" value="POTASSIUM VOLTAGE-GATED CHANNEL SUBFAMILY E MEMBER 1, 3"/>
    <property type="match status" value="1"/>
</dbReference>
<evidence type="ECO:0000256" key="1">
    <source>
        <dbReference type="ARBA" id="ARBA00004167"/>
    </source>
</evidence>
<reference evidence="8" key="1">
    <citation type="submission" date="2025-08" db="UniProtKB">
        <authorList>
            <consortium name="Ensembl"/>
        </authorList>
    </citation>
    <scope>IDENTIFICATION</scope>
</reference>
<evidence type="ECO:0000256" key="7">
    <source>
        <dbReference type="SAM" id="Phobius"/>
    </source>
</evidence>
<dbReference type="InterPro" id="IPR005426">
    <property type="entry name" value="K_chnl_volt-dep_bsu_KCNE3"/>
</dbReference>
<dbReference type="Ensembl" id="ENSFTIT00000015494.1">
    <property type="protein sequence ID" value="ENSFTIP00000014863.1"/>
    <property type="gene ID" value="ENSFTIG00000009893.1"/>
</dbReference>
<evidence type="ECO:0000256" key="2">
    <source>
        <dbReference type="ARBA" id="ARBA00005688"/>
    </source>
</evidence>
<evidence type="ECO:0000256" key="6">
    <source>
        <dbReference type="SAM" id="MobiDB-lite"/>
    </source>
</evidence>
<dbReference type="GO" id="GO:0044325">
    <property type="term" value="F:transmembrane transporter binding"/>
    <property type="evidence" value="ECO:0007669"/>
    <property type="project" value="TreeGrafter"/>
</dbReference>
<dbReference type="PRINTS" id="PR01606">
    <property type="entry name" value="KCNE3CHANNEL"/>
</dbReference>
<evidence type="ECO:0000256" key="3">
    <source>
        <dbReference type="ARBA" id="ARBA00022692"/>
    </source>
</evidence>
<keyword evidence="5 7" id="KW-0472">Membrane</keyword>
<dbReference type="GO" id="GO:0008076">
    <property type="term" value="C:voltage-gated potassium channel complex"/>
    <property type="evidence" value="ECO:0007669"/>
    <property type="project" value="TreeGrafter"/>
</dbReference>
<dbReference type="InterPro" id="IPR000369">
    <property type="entry name" value="K_chnl_KCNE"/>
</dbReference>
<keyword evidence="3 7" id="KW-0812">Transmembrane</keyword>
<sequence length="288" mass="30489">GFWVGKGCTWEQWGWKGLGEGEILFHGTSTALGGNGEEGVVSREACALGRLCARCGSLGTVGTDGGGTGKRDRKRVPGGKCRVQLSRPRTASGIRPGRGAVAGPVGLGTGWWPVSGLGGFGRWLCPGKGRRLRGTPSPAGIPRRAPRCSSPGSAWQQRRQGGHPGLDEGMEEDNRTETWHRSLQAVLNALNQTLHGVILCPTDRPATTTATARNASARPGRPGRNDNAYMYILFVMTLFAATVGSLILGYTRSRKLQPWERKINSLSANKSGESGQVGTALTASLCQV</sequence>
<keyword evidence="4 7" id="KW-1133">Transmembrane helix</keyword>
<feature type="region of interest" description="Disordered" evidence="6">
    <location>
        <begin position="131"/>
        <end position="174"/>
    </location>
</feature>
<dbReference type="GO" id="GO:0086091">
    <property type="term" value="P:regulation of heart rate by cardiac conduction"/>
    <property type="evidence" value="ECO:0007669"/>
    <property type="project" value="TreeGrafter"/>
</dbReference>
<keyword evidence="9" id="KW-1185">Reference proteome</keyword>
<evidence type="ECO:0000256" key="4">
    <source>
        <dbReference type="ARBA" id="ARBA00022989"/>
    </source>
</evidence>
<dbReference type="PANTHER" id="PTHR15282:SF6">
    <property type="entry name" value="POTASSIUM VOLTAGE-GATED CHANNEL SUBFAMILY E MEMBER 3"/>
    <property type="match status" value="1"/>
</dbReference>
<evidence type="ECO:0000313" key="9">
    <source>
        <dbReference type="Proteomes" id="UP000694562"/>
    </source>
</evidence>
<dbReference type="OrthoDB" id="9907547at2759"/>
<comment type="similarity">
    <text evidence="2">Belongs to the potassium channel KCNE family.</text>
</comment>
<proteinExistence type="inferred from homology"/>
<evidence type="ECO:0000313" key="8">
    <source>
        <dbReference type="Ensembl" id="ENSFTIP00000014863.1"/>
    </source>
</evidence>
<dbReference type="GO" id="GO:0015459">
    <property type="term" value="F:potassium channel regulator activity"/>
    <property type="evidence" value="ECO:0007669"/>
    <property type="project" value="TreeGrafter"/>
</dbReference>
<feature type="compositionally biased region" description="Polar residues" evidence="6">
    <location>
        <begin position="150"/>
        <end position="159"/>
    </location>
</feature>
<evidence type="ECO:0008006" key="10">
    <source>
        <dbReference type="Google" id="ProtNLM"/>
    </source>
</evidence>
<name>A0A8C4UMK9_FALTI</name>
<organism evidence="8 9">
    <name type="scientific">Falco tinnunculus</name>
    <name type="common">Common kestrel</name>
    <dbReference type="NCBI Taxonomy" id="100819"/>
    <lineage>
        <taxon>Eukaryota</taxon>
        <taxon>Metazoa</taxon>
        <taxon>Chordata</taxon>
        <taxon>Craniata</taxon>
        <taxon>Vertebrata</taxon>
        <taxon>Euteleostomi</taxon>
        <taxon>Archelosauria</taxon>
        <taxon>Archosauria</taxon>
        <taxon>Dinosauria</taxon>
        <taxon>Saurischia</taxon>
        <taxon>Theropoda</taxon>
        <taxon>Coelurosauria</taxon>
        <taxon>Aves</taxon>
        <taxon>Neognathae</taxon>
        <taxon>Neoaves</taxon>
        <taxon>Telluraves</taxon>
        <taxon>Australaves</taxon>
        <taxon>Falconiformes</taxon>
        <taxon>Falconidae</taxon>
        <taxon>Falco</taxon>
    </lineage>
</organism>
<comment type="subcellular location">
    <subcellularLocation>
        <location evidence="1">Membrane</location>
        <topology evidence="1">Single-pass membrane protein</topology>
    </subcellularLocation>
</comment>
<evidence type="ECO:0000256" key="5">
    <source>
        <dbReference type="ARBA" id="ARBA00023136"/>
    </source>
</evidence>
<accession>A0A8C4UMK9</accession>
<dbReference type="GO" id="GO:1902282">
    <property type="term" value="F:voltage-gated potassium channel activity involved in ventricular cardiac muscle cell action potential repolarization"/>
    <property type="evidence" value="ECO:0007669"/>
    <property type="project" value="TreeGrafter"/>
</dbReference>
<protein>
    <recommendedName>
        <fullName evidence="10">Potassium voltage-gated channel subfamily E member 3</fullName>
    </recommendedName>
</protein>
<dbReference type="GO" id="GO:0060307">
    <property type="term" value="P:regulation of ventricular cardiac muscle cell membrane repolarization"/>
    <property type="evidence" value="ECO:0007669"/>
    <property type="project" value="TreeGrafter"/>
</dbReference>
<dbReference type="AlphaFoldDB" id="A0A8C4UMK9"/>
<dbReference type="GO" id="GO:0097623">
    <property type="term" value="P:potassium ion export across plasma membrane"/>
    <property type="evidence" value="ECO:0007669"/>
    <property type="project" value="TreeGrafter"/>
</dbReference>
<reference evidence="8" key="2">
    <citation type="submission" date="2025-09" db="UniProtKB">
        <authorList>
            <consortium name="Ensembl"/>
        </authorList>
    </citation>
    <scope>IDENTIFICATION</scope>
</reference>
<dbReference type="Proteomes" id="UP000694562">
    <property type="component" value="Unplaced"/>
</dbReference>
<dbReference type="OMA" id="PWERKIN"/>
<feature type="transmembrane region" description="Helical" evidence="7">
    <location>
        <begin position="228"/>
        <end position="251"/>
    </location>
</feature>
<dbReference type="GO" id="GO:0005251">
    <property type="term" value="F:delayed rectifier potassium channel activity"/>
    <property type="evidence" value="ECO:0007669"/>
    <property type="project" value="TreeGrafter"/>
</dbReference>